<dbReference type="EMBL" id="CATQJL010000112">
    <property type="protein sequence ID" value="CAJ0595579.1"/>
    <property type="molecule type" value="Genomic_DNA"/>
</dbReference>
<reference evidence="2" key="1">
    <citation type="submission" date="2023-07" db="EMBL/GenBank/DDBJ databases">
        <authorList>
            <consortium name="CYATHOMIX"/>
        </authorList>
    </citation>
    <scope>NUCLEOTIDE SEQUENCE</scope>
    <source>
        <strain evidence="2">N/A</strain>
    </source>
</reference>
<proteinExistence type="predicted"/>
<evidence type="ECO:0000313" key="2">
    <source>
        <dbReference type="EMBL" id="CAJ0595579.1"/>
    </source>
</evidence>
<gene>
    <name evidence="2" type="ORF">CYNAS_LOCUS7562</name>
</gene>
<name>A0AA36M1D9_CYLNA</name>
<sequence length="149" mass="16918">MEEGQVYTVHGVCNGGFEMPLMFAIMTRKREEDFRVVFEKLKEKINAAMPESGEQQLKFVVDFDLAAITAAAQVFPRCSIEGCSWHLSQVWVRKRNTLGLLRFLKGENQIETSLKMVKNTERVAIFAKKLFQPRPLLGSTTGWTAPSSF</sequence>
<evidence type="ECO:0000259" key="1">
    <source>
        <dbReference type="Pfam" id="PF10551"/>
    </source>
</evidence>
<feature type="domain" description="MULE transposase" evidence="1">
    <location>
        <begin position="4"/>
        <end position="89"/>
    </location>
</feature>
<dbReference type="Pfam" id="PF10551">
    <property type="entry name" value="MULE"/>
    <property type="match status" value="1"/>
</dbReference>
<dbReference type="Proteomes" id="UP001176961">
    <property type="component" value="Unassembled WGS sequence"/>
</dbReference>
<dbReference type="AlphaFoldDB" id="A0AA36M1D9"/>
<comment type="caution">
    <text evidence="2">The sequence shown here is derived from an EMBL/GenBank/DDBJ whole genome shotgun (WGS) entry which is preliminary data.</text>
</comment>
<protein>
    <recommendedName>
        <fullName evidence="1">MULE transposase domain-containing protein</fullName>
    </recommendedName>
</protein>
<organism evidence="2 3">
    <name type="scientific">Cylicocyclus nassatus</name>
    <name type="common">Nematode worm</name>
    <dbReference type="NCBI Taxonomy" id="53992"/>
    <lineage>
        <taxon>Eukaryota</taxon>
        <taxon>Metazoa</taxon>
        <taxon>Ecdysozoa</taxon>
        <taxon>Nematoda</taxon>
        <taxon>Chromadorea</taxon>
        <taxon>Rhabditida</taxon>
        <taxon>Rhabditina</taxon>
        <taxon>Rhabditomorpha</taxon>
        <taxon>Strongyloidea</taxon>
        <taxon>Strongylidae</taxon>
        <taxon>Cylicocyclus</taxon>
    </lineage>
</organism>
<evidence type="ECO:0000313" key="3">
    <source>
        <dbReference type="Proteomes" id="UP001176961"/>
    </source>
</evidence>
<dbReference type="InterPro" id="IPR018289">
    <property type="entry name" value="MULE_transposase_dom"/>
</dbReference>
<accession>A0AA36M1D9</accession>
<keyword evidence="3" id="KW-1185">Reference proteome</keyword>